<name>A0A178J846_9VIBR</name>
<keyword evidence="1" id="KW-0472">Membrane</keyword>
<feature type="transmembrane region" description="Helical" evidence="1">
    <location>
        <begin position="49"/>
        <end position="70"/>
    </location>
</feature>
<dbReference type="Proteomes" id="UP000094761">
    <property type="component" value="Unassembled WGS sequence"/>
</dbReference>
<keyword evidence="1" id="KW-1133">Transmembrane helix</keyword>
<protein>
    <submittedName>
        <fullName evidence="3">Uncharacterized protein</fullName>
    </submittedName>
</protein>
<comment type="caution">
    <text evidence="3">The sequence shown here is derived from an EMBL/GenBank/DDBJ whole genome shotgun (WGS) entry which is preliminary data.</text>
</comment>
<sequence>MKQLVKSVFTFKNTTLNRRQYLGLMVLNLVVCQLIVLATVNFVTPRSHIAAFTLLLVPYSMCMIASFAIVSARLKAAFKIGTASSLAIQGTVLVGSAIHAIFGVVSLLLGLALLFMPTKSISLQANEVTKTIKPQKAC</sequence>
<accession>A0A178J846</accession>
<keyword evidence="5" id="KW-1185">Reference proteome</keyword>
<evidence type="ECO:0000313" key="2">
    <source>
        <dbReference type="EMBL" id="MDC5739041.1"/>
    </source>
</evidence>
<reference evidence="2" key="2">
    <citation type="submission" date="2022-11" db="EMBL/GenBank/DDBJ databases">
        <title>Role of the vibriolysin VemA secreted by the emergent pathogen Vibrio europaeus in the colonization of Manila clam mucus.</title>
        <authorList>
            <person name="Martinez C."/>
            <person name="Rodriguez S."/>
            <person name="Vences A."/>
            <person name="Barja J.L."/>
            <person name="Toranzo A.E."/>
            <person name="Dubert J."/>
        </authorList>
    </citation>
    <scope>NUCLEOTIDE SEQUENCE</scope>
    <source>
        <strain evidence="2">3454</strain>
    </source>
</reference>
<feature type="transmembrane region" description="Helical" evidence="1">
    <location>
        <begin position="91"/>
        <end position="116"/>
    </location>
</feature>
<dbReference type="EMBL" id="JAPFIT010000010">
    <property type="protein sequence ID" value="MDC5739041.1"/>
    <property type="molecule type" value="Genomic_DNA"/>
</dbReference>
<gene>
    <name evidence="3" type="ORF">AZ468_21625</name>
    <name evidence="2" type="ORF">OPW20_03125</name>
</gene>
<proteinExistence type="predicted"/>
<dbReference type="AlphaFoldDB" id="A0A178J846"/>
<reference evidence="3 4" key="1">
    <citation type="submission" date="2016-03" db="EMBL/GenBank/DDBJ databases">
        <title>Draft genome sequence of the Vibrio tubiashii subs. europaeus.</title>
        <authorList>
            <person name="Spinard E."/>
            <person name="Dubert J."/>
            <person name="Nelson D.R."/>
            <person name="Barja J.L."/>
        </authorList>
    </citation>
    <scope>NUCLEOTIDE SEQUENCE [LARGE SCALE GENOMIC DNA]</scope>
    <source>
        <strain evidence="4">PP-638</strain>
        <strain evidence="3">PP2-638</strain>
    </source>
</reference>
<keyword evidence="1" id="KW-0812">Transmembrane</keyword>
<dbReference type="GeneID" id="78078332"/>
<organism evidence="3 4">
    <name type="scientific">Vibrio europaeus</name>
    <dbReference type="NCBI Taxonomy" id="300876"/>
    <lineage>
        <taxon>Bacteria</taxon>
        <taxon>Pseudomonadati</taxon>
        <taxon>Pseudomonadota</taxon>
        <taxon>Gammaproteobacteria</taxon>
        <taxon>Vibrionales</taxon>
        <taxon>Vibrionaceae</taxon>
        <taxon>Vibrio</taxon>
        <taxon>Vibrio oreintalis group</taxon>
    </lineage>
</organism>
<evidence type="ECO:0000313" key="4">
    <source>
        <dbReference type="Proteomes" id="UP000094761"/>
    </source>
</evidence>
<dbReference type="EMBL" id="LUAX01000007">
    <property type="protein sequence ID" value="OAM98120.1"/>
    <property type="molecule type" value="Genomic_DNA"/>
</dbReference>
<dbReference type="RefSeq" id="WP_069669268.1">
    <property type="nucleotide sequence ID" value="NZ_JAPFIM010000018.1"/>
</dbReference>
<evidence type="ECO:0000313" key="3">
    <source>
        <dbReference type="EMBL" id="OAM98120.1"/>
    </source>
</evidence>
<evidence type="ECO:0000313" key="5">
    <source>
        <dbReference type="Proteomes" id="UP001150001"/>
    </source>
</evidence>
<feature type="transmembrane region" description="Helical" evidence="1">
    <location>
        <begin position="21"/>
        <end position="43"/>
    </location>
</feature>
<evidence type="ECO:0000256" key="1">
    <source>
        <dbReference type="SAM" id="Phobius"/>
    </source>
</evidence>
<dbReference type="Proteomes" id="UP001150001">
    <property type="component" value="Unassembled WGS sequence"/>
</dbReference>